<dbReference type="EMBL" id="AFNU02000002">
    <property type="protein sequence ID" value="ERJ13296.1"/>
    <property type="molecule type" value="Genomic_DNA"/>
</dbReference>
<dbReference type="RefSeq" id="WP_008825986.1">
    <property type="nucleotide sequence ID" value="NZ_AFNU02000002.1"/>
</dbReference>
<feature type="transmembrane region" description="Helical" evidence="2">
    <location>
        <begin position="448"/>
        <end position="464"/>
    </location>
</feature>
<keyword evidence="2" id="KW-0812">Transmembrane</keyword>
<dbReference type="SMART" id="SM00530">
    <property type="entry name" value="HTH_XRE"/>
    <property type="match status" value="1"/>
</dbReference>
<feature type="transmembrane region" description="Helical" evidence="2">
    <location>
        <begin position="88"/>
        <end position="109"/>
    </location>
</feature>
<feature type="transmembrane region" description="Helical" evidence="2">
    <location>
        <begin position="141"/>
        <end position="160"/>
    </location>
</feature>
<evidence type="ECO:0000259" key="3">
    <source>
        <dbReference type="PROSITE" id="PS50943"/>
    </source>
</evidence>
<proteinExistence type="predicted"/>
<feature type="transmembrane region" description="Helical" evidence="2">
    <location>
        <begin position="312"/>
        <end position="328"/>
    </location>
</feature>
<dbReference type="PANTHER" id="PTHR46558:SF4">
    <property type="entry name" value="DNA-BIDING PHAGE PROTEIN"/>
    <property type="match status" value="1"/>
</dbReference>
<dbReference type="STRING" id="1033810.HLPCO_000925"/>
<evidence type="ECO:0000256" key="1">
    <source>
        <dbReference type="ARBA" id="ARBA00023125"/>
    </source>
</evidence>
<reference evidence="4 5" key="2">
    <citation type="journal article" date="2013" name="PLoS ONE">
        <title>INDIGO - INtegrated Data Warehouse of MIcrobial GenOmes with Examples from the Red Sea Extremophiles.</title>
        <authorList>
            <person name="Alam I."/>
            <person name="Antunes A."/>
            <person name="Kamau A.A."/>
            <person name="Ba Alawi W."/>
            <person name="Kalkatawi M."/>
            <person name="Stingl U."/>
            <person name="Bajic V.B."/>
        </authorList>
    </citation>
    <scope>NUCLEOTIDE SEQUENCE [LARGE SCALE GENOMIC DNA]</scope>
    <source>
        <strain evidence="4 5">SSD-17B</strain>
    </source>
</reference>
<dbReference type="InterPro" id="IPR001387">
    <property type="entry name" value="Cro/C1-type_HTH"/>
</dbReference>
<feature type="transmembrane region" description="Helical" evidence="2">
    <location>
        <begin position="389"/>
        <end position="406"/>
    </location>
</feature>
<name>F7PWE4_9MOLU</name>
<evidence type="ECO:0000313" key="5">
    <source>
        <dbReference type="Proteomes" id="UP000005707"/>
    </source>
</evidence>
<feature type="transmembrane region" description="Helical" evidence="2">
    <location>
        <begin position="233"/>
        <end position="252"/>
    </location>
</feature>
<feature type="transmembrane region" description="Helical" evidence="2">
    <location>
        <begin position="167"/>
        <end position="186"/>
    </location>
</feature>
<feature type="transmembrane region" description="Helical" evidence="2">
    <location>
        <begin position="198"/>
        <end position="221"/>
    </location>
</feature>
<dbReference type="EC" id="3.5.4.2" evidence="4"/>
<keyword evidence="1" id="KW-0238">DNA-binding</keyword>
<keyword evidence="4" id="KW-0378">Hydrolase</keyword>
<feature type="transmembrane region" description="Helical" evidence="2">
    <location>
        <begin position="258"/>
        <end position="276"/>
    </location>
</feature>
<dbReference type="GO" id="GO:0003677">
    <property type="term" value="F:DNA binding"/>
    <property type="evidence" value="ECO:0007669"/>
    <property type="project" value="UniProtKB-KW"/>
</dbReference>
<evidence type="ECO:0000313" key="4">
    <source>
        <dbReference type="EMBL" id="ERJ13296.1"/>
    </source>
</evidence>
<dbReference type="OrthoDB" id="9813152at2"/>
<organism evidence="4 5">
    <name type="scientific">Haloplasma contractile SSD-17B</name>
    <dbReference type="NCBI Taxonomy" id="1033810"/>
    <lineage>
        <taxon>Bacteria</taxon>
        <taxon>Bacillati</taxon>
        <taxon>Mycoplasmatota</taxon>
        <taxon>Mollicutes</taxon>
        <taxon>Haloplasmatales</taxon>
        <taxon>Haloplasmataceae</taxon>
        <taxon>Haloplasma</taxon>
    </lineage>
</organism>
<dbReference type="Gene3D" id="1.10.260.40">
    <property type="entry name" value="lambda repressor-like DNA-binding domains"/>
    <property type="match status" value="1"/>
</dbReference>
<feature type="transmembrane region" description="Helical" evidence="2">
    <location>
        <begin position="418"/>
        <end position="436"/>
    </location>
</feature>
<dbReference type="GO" id="GO:0000034">
    <property type="term" value="F:adenine deaminase activity"/>
    <property type="evidence" value="ECO:0007669"/>
    <property type="project" value="UniProtKB-EC"/>
</dbReference>
<dbReference type="Proteomes" id="UP000005707">
    <property type="component" value="Unassembled WGS sequence"/>
</dbReference>
<protein>
    <submittedName>
        <fullName evidence="4">Adenine deaminase protein</fullName>
        <ecNumber evidence="4">3.5.4.2</ecNumber>
    </submittedName>
</protein>
<feature type="transmembrane region" description="Helical" evidence="2">
    <location>
        <begin position="288"/>
        <end position="306"/>
    </location>
</feature>
<accession>F7PWE4</accession>
<dbReference type="Pfam" id="PF01381">
    <property type="entry name" value="HTH_3"/>
    <property type="match status" value="1"/>
</dbReference>
<reference evidence="4 5" key="1">
    <citation type="journal article" date="2011" name="J. Bacteriol.">
        <title>Genome sequence of Haloplasma contractile, an unusual contractile bacterium from a deep-sea anoxic brine lake.</title>
        <authorList>
            <person name="Antunes A."/>
            <person name="Alam I."/>
            <person name="El Dorry H."/>
            <person name="Siam R."/>
            <person name="Robertson A."/>
            <person name="Bajic V.B."/>
            <person name="Stingl U."/>
        </authorList>
    </citation>
    <scope>NUCLEOTIDE SEQUENCE [LARGE SCALE GENOMIC DNA]</scope>
    <source>
        <strain evidence="4 5">SSD-17B</strain>
    </source>
</reference>
<evidence type="ECO:0000256" key="2">
    <source>
        <dbReference type="SAM" id="Phobius"/>
    </source>
</evidence>
<gene>
    <name evidence="4" type="ORF">HLPCO_000925</name>
</gene>
<feature type="domain" description="HTH cro/C1-type" evidence="3">
    <location>
        <begin position="10"/>
        <end position="64"/>
    </location>
</feature>
<dbReference type="CDD" id="cd00093">
    <property type="entry name" value="HTH_XRE"/>
    <property type="match status" value="1"/>
</dbReference>
<keyword evidence="5" id="KW-1185">Reference proteome</keyword>
<dbReference type="eggNOG" id="COG1396">
    <property type="taxonomic scope" value="Bacteria"/>
</dbReference>
<keyword evidence="2" id="KW-1133">Transmembrane helix</keyword>
<comment type="caution">
    <text evidence="4">The sequence shown here is derived from an EMBL/GenBank/DDBJ whole genome shotgun (WGS) entry which is preliminary data.</text>
</comment>
<keyword evidence="2" id="KW-0472">Membrane</keyword>
<dbReference type="AlphaFoldDB" id="F7PWE4"/>
<feature type="transmembrane region" description="Helical" evidence="2">
    <location>
        <begin position="349"/>
        <end position="369"/>
    </location>
</feature>
<sequence length="469" mass="54579">MDTVKVGEFLKELRFENKLTQKEVAEILIVTPQTISKWELGTSLPSIDMLQSLSQVYNVTVDEIINCQLKETSQIEQIKLDAKSIMSYIIYGLLFAIAITVYFVDYLIIDSRILDFGIDRFESIIEDIQVFTKVPMPLESWLVFILTIFFPVLLATLQVLDKRKKFLLWFHVLAMLLLLMYTLSVMSTPGFIAAELGLMLHIIYILFIVLSLIITISTFKLDIYQLFFKHQRECIAASVMLILAIFLPSLYYEVFYMIRPYYIILFFMLLAPFVIVHEAVNGINKLASSFYIFLSIIIIIVSLIFLHFYGSLVQFIYVVFLVIASYQQNRLNIIMPKFISSNLLFGTRFIYIQIAALTIYLYSYISQSILFYTSESSFGIVHLVVLRDLVHLNLFLPLLALFVRFAKLNKLTNIFDSLWILWLAYFTLTLFNHYVLSTMYTTTISGKLLFIPAILIIPYLIYTLRKRIK</sequence>
<dbReference type="InParanoid" id="F7PWE4"/>
<dbReference type="PANTHER" id="PTHR46558">
    <property type="entry name" value="TRACRIPTIONAL REGULATORY PROTEIN-RELATED-RELATED"/>
    <property type="match status" value="1"/>
</dbReference>
<dbReference type="PROSITE" id="PS50943">
    <property type="entry name" value="HTH_CROC1"/>
    <property type="match status" value="1"/>
</dbReference>
<dbReference type="InterPro" id="IPR010982">
    <property type="entry name" value="Lambda_DNA-bd_dom_sf"/>
</dbReference>
<dbReference type="SUPFAM" id="SSF47413">
    <property type="entry name" value="lambda repressor-like DNA-binding domains"/>
    <property type="match status" value="1"/>
</dbReference>